<keyword evidence="2" id="KW-1185">Reference proteome</keyword>
<accession>A0ABY4C1I6</accession>
<evidence type="ECO:0000313" key="2">
    <source>
        <dbReference type="Proteomes" id="UP000832097"/>
    </source>
</evidence>
<protein>
    <submittedName>
        <fullName evidence="1">Uncharacterized protein</fullName>
    </submittedName>
</protein>
<evidence type="ECO:0000313" key="1">
    <source>
        <dbReference type="EMBL" id="UOE42640.1"/>
    </source>
</evidence>
<dbReference type="EMBL" id="CP094528">
    <property type="protein sequence ID" value="UOE42640.1"/>
    <property type="molecule type" value="Genomic_DNA"/>
</dbReference>
<sequence length="62" mass="6597">MRESLLPRAEELNSARPGLHADAKSVGVIAARAVLQRGQLTDAQYDVLVLPFVEAGVDAPGR</sequence>
<name>A0ABY4C1I6_9MICO</name>
<dbReference type="RefSeq" id="WP_243553573.1">
    <property type="nucleotide sequence ID" value="NZ_CP094528.1"/>
</dbReference>
<reference evidence="1 2" key="1">
    <citation type="submission" date="2022-03" db="EMBL/GenBank/DDBJ databases">
        <title>Mucilaginibacter sp. isolated from the gut of Protaetia brevitarsis seulensis larvae.</title>
        <authorList>
            <person name="Won M."/>
            <person name="Kim S.-J."/>
            <person name="Kwon S.-W."/>
        </authorList>
    </citation>
    <scope>NUCLEOTIDE SEQUENCE [LARGE SCALE GENOMIC DNA]</scope>
    <source>
        <strain evidence="1 2">CFWR-12</strain>
    </source>
</reference>
<gene>
    <name evidence="1" type="ORF">MTO99_10580</name>
</gene>
<proteinExistence type="predicted"/>
<dbReference type="Proteomes" id="UP000832097">
    <property type="component" value="Chromosome"/>
</dbReference>
<organism evidence="1 2">
    <name type="scientific">Agromyces larvae</name>
    <dbReference type="NCBI Taxonomy" id="2929802"/>
    <lineage>
        <taxon>Bacteria</taxon>
        <taxon>Bacillati</taxon>
        <taxon>Actinomycetota</taxon>
        <taxon>Actinomycetes</taxon>
        <taxon>Micrococcales</taxon>
        <taxon>Microbacteriaceae</taxon>
        <taxon>Agromyces</taxon>
    </lineage>
</organism>